<dbReference type="PANTHER" id="PTHR45698">
    <property type="entry name" value="TRACE AMINE-ASSOCIATED RECEPTOR 19N-RELATED"/>
    <property type="match status" value="1"/>
</dbReference>
<feature type="compositionally biased region" description="Polar residues" evidence="6">
    <location>
        <begin position="241"/>
        <end position="251"/>
    </location>
</feature>
<name>A0A9Q1CDQ8_HOLLE</name>
<dbReference type="GO" id="GO:0016020">
    <property type="term" value="C:membrane"/>
    <property type="evidence" value="ECO:0007669"/>
    <property type="project" value="UniProtKB-SubCell"/>
</dbReference>
<dbReference type="SUPFAM" id="SSF81321">
    <property type="entry name" value="Family A G protein-coupled receptor-like"/>
    <property type="match status" value="1"/>
</dbReference>
<evidence type="ECO:0000313" key="10">
    <source>
        <dbReference type="Proteomes" id="UP001152320"/>
    </source>
</evidence>
<dbReference type="PANTHER" id="PTHR45698:SF1">
    <property type="entry name" value="TRACE AMINE-ASSOCIATED RECEPTOR 13C-LIKE"/>
    <property type="match status" value="1"/>
</dbReference>
<evidence type="ECO:0000256" key="6">
    <source>
        <dbReference type="SAM" id="MobiDB-lite"/>
    </source>
</evidence>
<dbReference type="Pfam" id="PF00001">
    <property type="entry name" value="7tm_1"/>
    <property type="match status" value="1"/>
</dbReference>
<evidence type="ECO:0000256" key="1">
    <source>
        <dbReference type="ARBA" id="ARBA00004370"/>
    </source>
</evidence>
<feature type="transmembrane region" description="Helical" evidence="7">
    <location>
        <begin position="31"/>
        <end position="57"/>
    </location>
</feature>
<feature type="transmembrane region" description="Helical" evidence="7">
    <location>
        <begin position="320"/>
        <end position="342"/>
    </location>
</feature>
<evidence type="ECO:0000256" key="5">
    <source>
        <dbReference type="RuleBase" id="RU000688"/>
    </source>
</evidence>
<evidence type="ECO:0000256" key="2">
    <source>
        <dbReference type="ARBA" id="ARBA00022692"/>
    </source>
</evidence>
<evidence type="ECO:0000313" key="9">
    <source>
        <dbReference type="EMBL" id="KAJ8043427.1"/>
    </source>
</evidence>
<evidence type="ECO:0000259" key="8">
    <source>
        <dbReference type="PROSITE" id="PS50262"/>
    </source>
</evidence>
<reference evidence="9" key="1">
    <citation type="submission" date="2021-10" db="EMBL/GenBank/DDBJ databases">
        <title>Tropical sea cucumber genome reveals ecological adaptation and Cuvierian tubules defense mechanism.</title>
        <authorList>
            <person name="Chen T."/>
        </authorList>
    </citation>
    <scope>NUCLEOTIDE SEQUENCE</scope>
    <source>
        <strain evidence="9">Nanhai2018</strain>
        <tissue evidence="9">Muscle</tissue>
    </source>
</reference>
<sequence length="365" mass="40752">MIYNTTESATQGADTDTGANDRSTIQLITTVVYVLISVSGVVGNGLVLCVAILVPALRNVTYLFVANQSLVDFMSSVLLFVSFILPPIDLSGISETNHALATILCVVWNSRYLYWASLKISTGNLLCLTLERYVAVVHPYTYRERVNRKSASVLVLCIWIIGFLVEMPWAFSHFVADGLCQYRLRGQTARIVIACVVFLYTAVIPVVVMSFVYISILKKLREGAQRNILEPTSTTTTRNTDPSSFLQPPSDRNQHTNEVPARSTQDVSTPITQNNSRSRARRNVMATMFIVCVVYAVCITPNQIYFFLFILGANLDLSNVFYVVSVFMSATNICVNPLIYACKYRKFQKGVRALFCKTKVHVIVD</sequence>
<comment type="subcellular location">
    <subcellularLocation>
        <location evidence="1">Membrane</location>
    </subcellularLocation>
</comment>
<keyword evidence="3 7" id="KW-1133">Transmembrane helix</keyword>
<dbReference type="EMBL" id="JAIZAY010000004">
    <property type="protein sequence ID" value="KAJ8043427.1"/>
    <property type="molecule type" value="Genomic_DNA"/>
</dbReference>
<accession>A0A9Q1CDQ8</accession>
<keyword evidence="5" id="KW-0297">G-protein coupled receptor</keyword>
<dbReference type="PROSITE" id="PS00237">
    <property type="entry name" value="G_PROTEIN_RECEP_F1_1"/>
    <property type="match status" value="1"/>
</dbReference>
<keyword evidence="10" id="KW-1185">Reference proteome</keyword>
<evidence type="ECO:0000256" key="4">
    <source>
        <dbReference type="ARBA" id="ARBA00023136"/>
    </source>
</evidence>
<feature type="transmembrane region" description="Helical" evidence="7">
    <location>
        <begin position="151"/>
        <end position="171"/>
    </location>
</feature>
<dbReference type="AlphaFoldDB" id="A0A9Q1CDQ8"/>
<dbReference type="GO" id="GO:0004930">
    <property type="term" value="F:G protein-coupled receptor activity"/>
    <property type="evidence" value="ECO:0007669"/>
    <property type="project" value="UniProtKB-KW"/>
</dbReference>
<keyword evidence="5 9" id="KW-0675">Receptor</keyword>
<proteinExistence type="inferred from homology"/>
<gene>
    <name evidence="9" type="ORF">HOLleu_10507</name>
</gene>
<dbReference type="PRINTS" id="PR00237">
    <property type="entry name" value="GPCRRHODOPSN"/>
</dbReference>
<feature type="compositionally biased region" description="Polar residues" evidence="6">
    <location>
        <begin position="262"/>
        <end position="274"/>
    </location>
</feature>
<dbReference type="CDD" id="cd00637">
    <property type="entry name" value="7tm_classA_rhodopsin-like"/>
    <property type="match status" value="1"/>
</dbReference>
<evidence type="ECO:0000256" key="3">
    <source>
        <dbReference type="ARBA" id="ARBA00022989"/>
    </source>
</evidence>
<feature type="region of interest" description="Disordered" evidence="6">
    <location>
        <begin position="228"/>
        <end position="274"/>
    </location>
</feature>
<dbReference type="InterPro" id="IPR000276">
    <property type="entry name" value="GPCR_Rhodpsn"/>
</dbReference>
<keyword evidence="5" id="KW-0807">Transducer</keyword>
<feature type="domain" description="G-protein coupled receptors family 1 profile" evidence="8">
    <location>
        <begin position="43"/>
        <end position="340"/>
    </location>
</feature>
<keyword evidence="2 5" id="KW-0812">Transmembrane</keyword>
<dbReference type="InterPro" id="IPR017452">
    <property type="entry name" value="GPCR_Rhodpsn_7TM"/>
</dbReference>
<feature type="transmembrane region" description="Helical" evidence="7">
    <location>
        <begin position="191"/>
        <end position="216"/>
    </location>
</feature>
<dbReference type="PROSITE" id="PS50262">
    <property type="entry name" value="G_PROTEIN_RECEP_F1_2"/>
    <property type="match status" value="1"/>
</dbReference>
<protein>
    <submittedName>
        <fullName evidence="9">Orexin receptor type 2</fullName>
    </submittedName>
</protein>
<dbReference type="Proteomes" id="UP001152320">
    <property type="component" value="Chromosome 4"/>
</dbReference>
<feature type="transmembrane region" description="Helical" evidence="7">
    <location>
        <begin position="284"/>
        <end position="308"/>
    </location>
</feature>
<organism evidence="9 10">
    <name type="scientific">Holothuria leucospilota</name>
    <name type="common">Black long sea cucumber</name>
    <name type="synonym">Mertensiothuria leucospilota</name>
    <dbReference type="NCBI Taxonomy" id="206669"/>
    <lineage>
        <taxon>Eukaryota</taxon>
        <taxon>Metazoa</taxon>
        <taxon>Echinodermata</taxon>
        <taxon>Eleutherozoa</taxon>
        <taxon>Echinozoa</taxon>
        <taxon>Holothuroidea</taxon>
        <taxon>Aspidochirotacea</taxon>
        <taxon>Aspidochirotida</taxon>
        <taxon>Holothuriidae</taxon>
        <taxon>Holothuria</taxon>
    </lineage>
</organism>
<feature type="transmembrane region" description="Helical" evidence="7">
    <location>
        <begin position="69"/>
        <end position="88"/>
    </location>
</feature>
<comment type="caution">
    <text evidence="9">The sequence shown here is derived from an EMBL/GenBank/DDBJ whole genome shotgun (WGS) entry which is preliminary data.</text>
</comment>
<evidence type="ECO:0000256" key="7">
    <source>
        <dbReference type="SAM" id="Phobius"/>
    </source>
</evidence>
<comment type="similarity">
    <text evidence="5">Belongs to the G-protein coupled receptor 1 family.</text>
</comment>
<dbReference type="OrthoDB" id="8859266at2759"/>
<keyword evidence="4 7" id="KW-0472">Membrane</keyword>
<dbReference type="Gene3D" id="1.20.1070.10">
    <property type="entry name" value="Rhodopsin 7-helix transmembrane proteins"/>
    <property type="match status" value="1"/>
</dbReference>